<name>A0A9X2M2H0_STRMQ</name>
<dbReference type="EMBL" id="JANIIC010000072">
    <property type="protein sequence ID" value="MCQ8835190.1"/>
    <property type="molecule type" value="Genomic_DNA"/>
</dbReference>
<proteinExistence type="predicted"/>
<organism evidence="1 2">
    <name type="scientific">Streptomyces malaysiensis subsp. samsunensis</name>
    <dbReference type="NCBI Taxonomy" id="459658"/>
    <lineage>
        <taxon>Bacteria</taxon>
        <taxon>Bacillati</taxon>
        <taxon>Actinomycetota</taxon>
        <taxon>Actinomycetes</taxon>
        <taxon>Kitasatosporales</taxon>
        <taxon>Streptomycetaceae</taxon>
        <taxon>Streptomyces</taxon>
        <taxon>Streptomyces violaceusniger group</taxon>
    </lineage>
</organism>
<dbReference type="Proteomes" id="UP001142400">
    <property type="component" value="Unassembled WGS sequence"/>
</dbReference>
<keyword evidence="2" id="KW-1185">Reference proteome</keyword>
<dbReference type="InterPro" id="IPR014710">
    <property type="entry name" value="RmlC-like_jellyroll"/>
</dbReference>
<evidence type="ECO:0000313" key="1">
    <source>
        <dbReference type="EMBL" id="MCQ8835190.1"/>
    </source>
</evidence>
<reference evidence="1" key="1">
    <citation type="submission" date="2022-06" db="EMBL/GenBank/DDBJ databases">
        <title>WGS of actinobacteria.</title>
        <authorList>
            <person name="Thawai C."/>
        </authorList>
    </citation>
    <scope>NUCLEOTIDE SEQUENCE</scope>
    <source>
        <strain evidence="1">DSM 42010</strain>
    </source>
</reference>
<accession>A0A9X2M2H0</accession>
<gene>
    <name evidence="1" type="ORF">NQU54_40655</name>
</gene>
<sequence length="128" mass="14266">MSERDQSVGTELLFENDVVRVWRMYLHPGEACRPHMHAHDHVLVYANPSLMEAREQGGTGVIRQPSDEGFVLYREVGTAGLPADHWITNVGDEDSTHYIVELLGPSRSATSQPPVHNGRVISGHAIDW</sequence>
<dbReference type="RefSeq" id="WP_257635373.1">
    <property type="nucleotide sequence ID" value="NZ_JANIIC010000072.1"/>
</dbReference>
<comment type="caution">
    <text evidence="1">The sequence shown here is derived from an EMBL/GenBank/DDBJ whole genome shotgun (WGS) entry which is preliminary data.</text>
</comment>
<dbReference type="Gene3D" id="2.60.120.10">
    <property type="entry name" value="Jelly Rolls"/>
    <property type="match status" value="1"/>
</dbReference>
<dbReference type="AlphaFoldDB" id="A0A9X2M2H0"/>
<evidence type="ECO:0008006" key="3">
    <source>
        <dbReference type="Google" id="ProtNLM"/>
    </source>
</evidence>
<protein>
    <recommendedName>
        <fullName evidence="3">Cupin</fullName>
    </recommendedName>
</protein>
<evidence type="ECO:0000313" key="2">
    <source>
        <dbReference type="Proteomes" id="UP001142400"/>
    </source>
</evidence>